<keyword evidence="4" id="KW-1185">Reference proteome</keyword>
<reference evidence="3" key="1">
    <citation type="submission" date="2021-08" db="EMBL/GenBank/DDBJ databases">
        <title>Hoeflea bacterium WL0058 sp. nov., isolated from the sediment.</title>
        <authorList>
            <person name="Wang L."/>
            <person name="Zhang D."/>
        </authorList>
    </citation>
    <scope>NUCLEOTIDE SEQUENCE</scope>
    <source>
        <strain evidence="3">WL0058</strain>
    </source>
</reference>
<feature type="compositionally biased region" description="Low complexity" evidence="1">
    <location>
        <begin position="82"/>
        <end position="92"/>
    </location>
</feature>
<proteinExistence type="predicted"/>
<dbReference type="AlphaFoldDB" id="A0AAE2ZMD7"/>
<evidence type="ECO:0000313" key="4">
    <source>
        <dbReference type="Proteomes" id="UP001196509"/>
    </source>
</evidence>
<evidence type="ECO:0000313" key="3">
    <source>
        <dbReference type="EMBL" id="MBW8639273.1"/>
    </source>
</evidence>
<comment type="caution">
    <text evidence="3">The sequence shown here is derived from an EMBL/GenBank/DDBJ whole genome shotgun (WGS) entry which is preliminary data.</text>
</comment>
<protein>
    <submittedName>
        <fullName evidence="3">SH3 domain-containing protein</fullName>
    </submittedName>
</protein>
<dbReference type="EMBL" id="JAICBX010000003">
    <property type="protein sequence ID" value="MBW8639273.1"/>
    <property type="molecule type" value="Genomic_DNA"/>
</dbReference>
<evidence type="ECO:0000259" key="2">
    <source>
        <dbReference type="Pfam" id="PF08239"/>
    </source>
</evidence>
<sequence>MDRKNGLMSDMEVRRIGADLETRKARHLLPLAVFALAGIGIGTALAPDFTTVGAASEEEKPEIRMAQTVAVVTPEDERSFEAPATATASTPTKRARVVRVRAPVSTGEAPDLKQTAKRINPLLRQDVAAVRLANAWVESEIDTARTGSIDRNAEDIAIADTEEKLVAMEEPVEEDGVTEVILSSLSSEHAATMPEPAKKPEKVVEKAPQADDHGLVAGRTTKAVNLRSAPANGSRVMQVVPANAAIKTDASCRHWCEVVYDGSKGYIYKSFIRKTS</sequence>
<feature type="region of interest" description="Disordered" evidence="1">
    <location>
        <begin position="74"/>
        <end position="94"/>
    </location>
</feature>
<evidence type="ECO:0000256" key="1">
    <source>
        <dbReference type="SAM" id="MobiDB-lite"/>
    </source>
</evidence>
<dbReference type="Gene3D" id="2.30.30.40">
    <property type="entry name" value="SH3 Domains"/>
    <property type="match status" value="1"/>
</dbReference>
<dbReference type="Pfam" id="PF08239">
    <property type="entry name" value="SH3_3"/>
    <property type="match status" value="1"/>
</dbReference>
<dbReference type="Proteomes" id="UP001196509">
    <property type="component" value="Unassembled WGS sequence"/>
</dbReference>
<feature type="domain" description="SH3b" evidence="2">
    <location>
        <begin position="223"/>
        <end position="272"/>
    </location>
</feature>
<gene>
    <name evidence="3" type="ORF">K1W69_18905</name>
</gene>
<accession>A0AAE2ZMD7</accession>
<dbReference type="RefSeq" id="WP_220229971.1">
    <property type="nucleotide sequence ID" value="NZ_JAICBX010000003.1"/>
</dbReference>
<dbReference type="InterPro" id="IPR003646">
    <property type="entry name" value="SH3-like_bac-type"/>
</dbReference>
<organism evidence="3 4">
    <name type="scientific">Flavimaribacter sediminis</name>
    <dbReference type="NCBI Taxonomy" id="2865987"/>
    <lineage>
        <taxon>Bacteria</taxon>
        <taxon>Pseudomonadati</taxon>
        <taxon>Pseudomonadota</taxon>
        <taxon>Alphaproteobacteria</taxon>
        <taxon>Hyphomicrobiales</taxon>
        <taxon>Rhizobiaceae</taxon>
        <taxon>Flavimaribacter</taxon>
    </lineage>
</organism>
<name>A0AAE2ZMD7_9HYPH</name>